<feature type="transmembrane region" description="Helical" evidence="1">
    <location>
        <begin position="33"/>
        <end position="55"/>
    </location>
</feature>
<evidence type="ECO:0000256" key="1">
    <source>
        <dbReference type="SAM" id="Phobius"/>
    </source>
</evidence>
<keyword evidence="3" id="KW-1185">Reference proteome</keyword>
<accession>A0AAF0YLG4</accession>
<evidence type="ECO:0000313" key="2">
    <source>
        <dbReference type="EMBL" id="WOS95604.1"/>
    </source>
</evidence>
<keyword evidence="1" id="KW-0472">Membrane</keyword>
<dbReference type="EMBL" id="CP136964">
    <property type="protein sequence ID" value="WOS95604.1"/>
    <property type="molecule type" value="Genomic_DNA"/>
</dbReference>
<reference evidence="3" key="1">
    <citation type="submission" date="2017-09" db="EMBL/GenBank/DDBJ databases">
        <title>Bacterial strain isolated from the female urinary microbiota.</title>
        <authorList>
            <person name="Thomas-White K."/>
            <person name="Kumar N."/>
            <person name="Forster S."/>
            <person name="Putonti C."/>
            <person name="Lawley T."/>
            <person name="Wolfe A.J."/>
        </authorList>
    </citation>
    <scope>NUCLEOTIDE SEQUENCE [LARGE SCALE GENOMIC DNA]</scope>
    <source>
        <strain evidence="3">UMB0959</strain>
    </source>
</reference>
<dbReference type="KEGG" id="nmy:CJ229_005775"/>
<keyword evidence="1" id="KW-0812">Transmembrane</keyword>
<organism evidence="2 3">
    <name type="scientific">Nosocomiicoccus massiliensis</name>
    <dbReference type="NCBI Taxonomy" id="1232430"/>
    <lineage>
        <taxon>Bacteria</taxon>
        <taxon>Bacillati</taxon>
        <taxon>Bacillota</taxon>
        <taxon>Bacilli</taxon>
        <taxon>Bacillales</taxon>
        <taxon>Staphylococcaceae</taxon>
        <taxon>Nosocomiicoccus</taxon>
    </lineage>
</organism>
<evidence type="ECO:0000313" key="3">
    <source>
        <dbReference type="Proteomes" id="UP000243626"/>
    </source>
</evidence>
<gene>
    <name evidence="2" type="ORF">CJ229_005775</name>
</gene>
<dbReference type="RefSeq" id="WP_102167873.1">
    <property type="nucleotide sequence ID" value="NZ_CP136964.1"/>
</dbReference>
<name>A0AAF0YLG4_9STAP</name>
<protein>
    <submittedName>
        <fullName evidence="2">Uncharacterized protein</fullName>
    </submittedName>
</protein>
<dbReference type="Proteomes" id="UP000243626">
    <property type="component" value="Chromosome"/>
</dbReference>
<dbReference type="AlphaFoldDB" id="A0AAF0YLG4"/>
<feature type="transmembrane region" description="Helical" evidence="1">
    <location>
        <begin position="7"/>
        <end position="27"/>
    </location>
</feature>
<sequence>MEWKIFPFYNLFLLVGLGIYLSVYGFYLSEGKLAYSVALCGALLIGHGIWSSILMSNKFK</sequence>
<proteinExistence type="predicted"/>
<keyword evidence="1" id="KW-1133">Transmembrane helix</keyword>